<organism evidence="1 2">
    <name type="scientific">Pedobacter cryoconitis</name>
    <dbReference type="NCBI Taxonomy" id="188932"/>
    <lineage>
        <taxon>Bacteria</taxon>
        <taxon>Pseudomonadati</taxon>
        <taxon>Bacteroidota</taxon>
        <taxon>Sphingobacteriia</taxon>
        <taxon>Sphingobacteriales</taxon>
        <taxon>Sphingobacteriaceae</taxon>
        <taxon>Pedobacter</taxon>
    </lineage>
</organism>
<dbReference type="InterPro" id="IPR029068">
    <property type="entry name" value="Glyas_Bleomycin-R_OHBP_Dase"/>
</dbReference>
<proteinExistence type="predicted"/>
<dbReference type="Gene3D" id="3.10.180.10">
    <property type="entry name" value="2,3-Dihydroxybiphenyl 1,2-Dioxygenase, domain 1"/>
    <property type="match status" value="1"/>
</dbReference>
<reference evidence="1 2" key="1">
    <citation type="submission" date="2020-08" db="EMBL/GenBank/DDBJ databases">
        <title>Genomic Encyclopedia of Type Strains, Phase IV (KMG-V): Genome sequencing to study the core and pangenomes of soil and plant-associated prokaryotes.</title>
        <authorList>
            <person name="Whitman W."/>
        </authorList>
    </citation>
    <scope>NUCLEOTIDE SEQUENCE [LARGE SCALE GENOMIC DNA]</scope>
    <source>
        <strain evidence="1 2">M2T3</strain>
    </source>
</reference>
<dbReference type="SUPFAM" id="SSF54593">
    <property type="entry name" value="Glyoxalase/Bleomycin resistance protein/Dihydroxybiphenyl dioxygenase"/>
    <property type="match status" value="1"/>
</dbReference>
<sequence>MIECNHDKFRSAVFITFSGNCKKALSFYQSCFGGLLQIETFEKKLSGYIEMPVVSGSLVSDRIIIHGSDLVHNEGRKLGNYISIFFYCKNTNERKELIKKMGSDKRSFSVNNDDDQKLIELTDDFDVRWILSV</sequence>
<protein>
    <submittedName>
        <fullName evidence="1">Putative glyoxalase superfamily protein PhnB</fullName>
    </submittedName>
</protein>
<evidence type="ECO:0000313" key="1">
    <source>
        <dbReference type="EMBL" id="MBB6499878.1"/>
    </source>
</evidence>
<comment type="caution">
    <text evidence="1">The sequence shown here is derived from an EMBL/GenBank/DDBJ whole genome shotgun (WGS) entry which is preliminary data.</text>
</comment>
<dbReference type="Proteomes" id="UP000521017">
    <property type="component" value="Unassembled WGS sequence"/>
</dbReference>
<name>A0A7X0MJW1_9SPHI</name>
<dbReference type="RefSeq" id="WP_184624606.1">
    <property type="nucleotide sequence ID" value="NZ_JACHCC010000005.1"/>
</dbReference>
<accession>A0A7X0MJW1</accession>
<gene>
    <name evidence="1" type="ORF">HDF25_002022</name>
</gene>
<dbReference type="EMBL" id="JACHCC010000005">
    <property type="protein sequence ID" value="MBB6499878.1"/>
    <property type="molecule type" value="Genomic_DNA"/>
</dbReference>
<evidence type="ECO:0000313" key="2">
    <source>
        <dbReference type="Proteomes" id="UP000521017"/>
    </source>
</evidence>
<dbReference type="AlphaFoldDB" id="A0A7X0MJW1"/>